<dbReference type="OrthoDB" id="9797795at2"/>
<dbReference type="EMBL" id="CYXZ01000011">
    <property type="protein sequence ID" value="CUN05858.1"/>
    <property type="molecule type" value="Genomic_DNA"/>
</dbReference>
<dbReference type="InterPro" id="IPR051199">
    <property type="entry name" value="LPS_LOS_Heptosyltrfase"/>
</dbReference>
<feature type="transmembrane region" description="Helical" evidence="3">
    <location>
        <begin position="55"/>
        <end position="73"/>
    </location>
</feature>
<dbReference type="AlphaFoldDB" id="A0A173TXA9"/>
<gene>
    <name evidence="4" type="ORF">ERS852572_01723</name>
</gene>
<dbReference type="PANTHER" id="PTHR30160">
    <property type="entry name" value="TETRAACYLDISACCHARIDE 4'-KINASE-RELATED"/>
    <property type="match status" value="1"/>
</dbReference>
<dbReference type="GO" id="GO:0009244">
    <property type="term" value="P:lipopolysaccharide core region biosynthetic process"/>
    <property type="evidence" value="ECO:0007669"/>
    <property type="project" value="TreeGrafter"/>
</dbReference>
<dbReference type="InterPro" id="IPR002201">
    <property type="entry name" value="Glyco_trans_9"/>
</dbReference>
<dbReference type="PANTHER" id="PTHR30160:SF1">
    <property type="entry name" value="LIPOPOLYSACCHARIDE 1,2-N-ACETYLGLUCOSAMINETRANSFERASE-RELATED"/>
    <property type="match status" value="1"/>
</dbReference>
<keyword evidence="3" id="KW-0472">Membrane</keyword>
<name>A0A173TXA9_9FIRM</name>
<sequence>MKKNENGQSMIFYKILQLLMKIPVLQNIRILFFFYDNIVSRFVKKPGKDSSKKRVLVVFPFALGDCILFLGAIENMQKIYPADEYIRTIACQKGYEDLFKQYFDQVIPVEYTKASVNPIGRIRMIKKMRSTYFDIILDPIGCEECSPNVFSTYAACGNMKIGVLEKSDKKAQCPEWMRKKVYDRILEIPDKNIHKIKFYARVWEMLGAEKTVAHPAVLKKIEIQQQLPEKYFIVFPSASLPVKQWPIERFAEITRRIYKKTGWTLIVCGTKRDAGTIDTFLNEIPEIPVCNMVQKTNVPEFIEVIGRAEFVLTNDTSAYHIGVAQKKRVCVVTGRYVYDTFINYKYQENEGIPPIIVCHKGICYNCNNMCKFKIKQIYPCVDENTVEDVWNAIEPFLV</sequence>
<accession>A0A173TXA9</accession>
<evidence type="ECO:0000313" key="4">
    <source>
        <dbReference type="EMBL" id="CUN05858.1"/>
    </source>
</evidence>
<protein>
    <submittedName>
        <fullName evidence="4">Lipopolysaccharide heptosyltransferase II</fullName>
    </submittedName>
</protein>
<evidence type="ECO:0000313" key="5">
    <source>
        <dbReference type="Proteomes" id="UP000095350"/>
    </source>
</evidence>
<reference evidence="4 5" key="1">
    <citation type="submission" date="2015-09" db="EMBL/GenBank/DDBJ databases">
        <authorList>
            <consortium name="Pathogen Informatics"/>
        </authorList>
    </citation>
    <scope>NUCLEOTIDE SEQUENCE [LARGE SCALE GENOMIC DNA]</scope>
    <source>
        <strain evidence="4 5">2789STDY5834960</strain>
    </source>
</reference>
<dbReference type="GO" id="GO:0005829">
    <property type="term" value="C:cytosol"/>
    <property type="evidence" value="ECO:0007669"/>
    <property type="project" value="TreeGrafter"/>
</dbReference>
<dbReference type="GO" id="GO:0008713">
    <property type="term" value="F:ADP-heptose-lipopolysaccharide heptosyltransferase activity"/>
    <property type="evidence" value="ECO:0007669"/>
    <property type="project" value="TreeGrafter"/>
</dbReference>
<dbReference type="RefSeq" id="WP_055194229.1">
    <property type="nucleotide sequence ID" value="NZ_CABIYH010000011.1"/>
</dbReference>
<evidence type="ECO:0000256" key="3">
    <source>
        <dbReference type="SAM" id="Phobius"/>
    </source>
</evidence>
<dbReference type="STRING" id="166486.ERS852572_01723"/>
<keyword evidence="1" id="KW-0328">Glycosyltransferase</keyword>
<organism evidence="4 5">
    <name type="scientific">Roseburia intestinalis</name>
    <dbReference type="NCBI Taxonomy" id="166486"/>
    <lineage>
        <taxon>Bacteria</taxon>
        <taxon>Bacillati</taxon>
        <taxon>Bacillota</taxon>
        <taxon>Clostridia</taxon>
        <taxon>Lachnospirales</taxon>
        <taxon>Lachnospiraceae</taxon>
        <taxon>Roseburia</taxon>
    </lineage>
</organism>
<proteinExistence type="predicted"/>
<dbReference type="Proteomes" id="UP000095350">
    <property type="component" value="Unassembled WGS sequence"/>
</dbReference>
<keyword evidence="3" id="KW-0812">Transmembrane</keyword>
<dbReference type="Gene3D" id="3.40.50.2000">
    <property type="entry name" value="Glycogen Phosphorylase B"/>
    <property type="match status" value="2"/>
</dbReference>
<dbReference type="SUPFAM" id="SSF53756">
    <property type="entry name" value="UDP-Glycosyltransferase/glycogen phosphorylase"/>
    <property type="match status" value="1"/>
</dbReference>
<evidence type="ECO:0000256" key="2">
    <source>
        <dbReference type="ARBA" id="ARBA00022679"/>
    </source>
</evidence>
<dbReference type="CDD" id="cd03789">
    <property type="entry name" value="GT9_LPS_heptosyltransferase"/>
    <property type="match status" value="1"/>
</dbReference>
<dbReference type="PaxDb" id="166486-ERS852572_01723"/>
<dbReference type="Pfam" id="PF01075">
    <property type="entry name" value="Glyco_transf_9"/>
    <property type="match status" value="1"/>
</dbReference>
<keyword evidence="3" id="KW-1133">Transmembrane helix</keyword>
<evidence type="ECO:0000256" key="1">
    <source>
        <dbReference type="ARBA" id="ARBA00022676"/>
    </source>
</evidence>
<feature type="transmembrane region" description="Helical" evidence="3">
    <location>
        <begin position="12"/>
        <end position="35"/>
    </location>
</feature>
<keyword evidence="2 4" id="KW-0808">Transferase</keyword>